<evidence type="ECO:0000313" key="5">
    <source>
        <dbReference type="Proteomes" id="UP000735874"/>
    </source>
</evidence>
<sequence length="94" mass="10361">MTAWQCSRCANSCRTRPTPQDDAETRSSSPPGLLSMSMVRDDQDDDGDDERLAVVVLHNLCSGGAASRNSFHRRFPRPVLLSGRRKTESLGLRG</sequence>
<dbReference type="Proteomes" id="UP000697107">
    <property type="component" value="Unassembled WGS sequence"/>
</dbReference>
<accession>A0A8T1A0A2</accession>
<protein>
    <submittedName>
        <fullName evidence="2">Uncharacterized protein</fullName>
    </submittedName>
</protein>
<feature type="region of interest" description="Disordered" evidence="1">
    <location>
        <begin position="12"/>
        <end position="47"/>
    </location>
</feature>
<reference evidence="2" key="1">
    <citation type="submission" date="2018-10" db="EMBL/GenBank/DDBJ databases">
        <title>Effector identification in a new, highly contiguous assembly of the strawberry crown rot pathogen Phytophthora cactorum.</title>
        <authorList>
            <person name="Armitage A.D."/>
            <person name="Nellist C.F."/>
            <person name="Bates H."/>
            <person name="Vickerstaff R.J."/>
            <person name="Harrison R.J."/>
        </authorList>
    </citation>
    <scope>NUCLEOTIDE SEQUENCE</scope>
    <source>
        <strain evidence="2">15-7</strain>
        <strain evidence="3">4032</strain>
        <strain evidence="4">P415</strain>
    </source>
</reference>
<gene>
    <name evidence="2" type="ORF">PC113_g1229</name>
    <name evidence="3" type="ORF">PC115_g2431</name>
    <name evidence="4" type="ORF">PC118_g6257</name>
</gene>
<dbReference type="Proteomes" id="UP000735874">
    <property type="component" value="Unassembled WGS sequence"/>
</dbReference>
<organism evidence="2 5">
    <name type="scientific">Phytophthora cactorum</name>
    <dbReference type="NCBI Taxonomy" id="29920"/>
    <lineage>
        <taxon>Eukaryota</taxon>
        <taxon>Sar</taxon>
        <taxon>Stramenopiles</taxon>
        <taxon>Oomycota</taxon>
        <taxon>Peronosporomycetes</taxon>
        <taxon>Peronosporales</taxon>
        <taxon>Peronosporaceae</taxon>
        <taxon>Phytophthora</taxon>
    </lineage>
</organism>
<evidence type="ECO:0000313" key="3">
    <source>
        <dbReference type="EMBL" id="KAG2940653.1"/>
    </source>
</evidence>
<proteinExistence type="predicted"/>
<dbReference type="Proteomes" id="UP000774804">
    <property type="component" value="Unassembled WGS sequence"/>
</dbReference>
<evidence type="ECO:0000256" key="1">
    <source>
        <dbReference type="SAM" id="MobiDB-lite"/>
    </source>
</evidence>
<feature type="compositionally biased region" description="Low complexity" evidence="1">
    <location>
        <begin position="27"/>
        <end position="38"/>
    </location>
</feature>
<dbReference type="EMBL" id="RCMG01000013">
    <property type="protein sequence ID" value="KAG2868259.1"/>
    <property type="molecule type" value="Genomic_DNA"/>
</dbReference>
<dbReference type="EMBL" id="RCML01000137">
    <property type="protein sequence ID" value="KAG2989279.1"/>
    <property type="molecule type" value="Genomic_DNA"/>
</dbReference>
<evidence type="ECO:0000313" key="2">
    <source>
        <dbReference type="EMBL" id="KAG2868259.1"/>
    </source>
</evidence>
<comment type="caution">
    <text evidence="2">The sequence shown here is derived from an EMBL/GenBank/DDBJ whole genome shotgun (WGS) entry which is preliminary data.</text>
</comment>
<evidence type="ECO:0000313" key="4">
    <source>
        <dbReference type="EMBL" id="KAG2989279.1"/>
    </source>
</evidence>
<name>A0A8T1A0A2_9STRA</name>
<dbReference type="AlphaFoldDB" id="A0A8T1A0A2"/>
<dbReference type="EMBL" id="RCMI01000035">
    <property type="protein sequence ID" value="KAG2940653.1"/>
    <property type="molecule type" value="Genomic_DNA"/>
</dbReference>